<feature type="coiled-coil region" evidence="1">
    <location>
        <begin position="66"/>
        <end position="93"/>
    </location>
</feature>
<proteinExistence type="predicted"/>
<feature type="transmembrane region" description="Helical" evidence="2">
    <location>
        <begin position="7"/>
        <end position="28"/>
    </location>
</feature>
<evidence type="ECO:0000256" key="2">
    <source>
        <dbReference type="SAM" id="Phobius"/>
    </source>
</evidence>
<evidence type="ECO:0000313" key="4">
    <source>
        <dbReference type="Proteomes" id="UP000287651"/>
    </source>
</evidence>
<feature type="transmembrane region" description="Helical" evidence="2">
    <location>
        <begin position="48"/>
        <end position="69"/>
    </location>
</feature>
<keyword evidence="1" id="KW-0175">Coiled coil</keyword>
<keyword evidence="2" id="KW-0812">Transmembrane</keyword>
<name>A0A427BBP3_ENSVE</name>
<keyword evidence="2" id="KW-0472">Membrane</keyword>
<dbReference type="PANTHER" id="PTHR34970:SF2">
    <property type="entry name" value="ABC TRANSPORTER A FAMILY PROTEIN"/>
    <property type="match status" value="1"/>
</dbReference>
<protein>
    <submittedName>
        <fullName evidence="3">Uncharacterized protein</fullName>
    </submittedName>
</protein>
<sequence>MGFLFRVRLASFFAGAATASIAGFYLLYRDYMLSHDAIAQQVGLSLCYMVFSLSVDACFFQVNGIYGTLDERYEALNRRVTALETQKAEATESAGASG</sequence>
<reference evidence="3 4" key="1">
    <citation type="journal article" date="2014" name="Agronomy (Basel)">
        <title>A Draft Genome Sequence for Ensete ventricosum, the Drought-Tolerant Tree Against Hunger.</title>
        <authorList>
            <person name="Harrison J."/>
            <person name="Moore K.A."/>
            <person name="Paszkiewicz K."/>
            <person name="Jones T."/>
            <person name="Grant M."/>
            <person name="Ambacheew D."/>
            <person name="Muzemil S."/>
            <person name="Studholme D.J."/>
        </authorList>
    </citation>
    <scope>NUCLEOTIDE SEQUENCE [LARGE SCALE GENOMIC DNA]</scope>
</reference>
<evidence type="ECO:0000313" key="3">
    <source>
        <dbReference type="EMBL" id="RRT85945.1"/>
    </source>
</evidence>
<dbReference type="AlphaFoldDB" id="A0A427BBP3"/>
<dbReference type="PANTHER" id="PTHR34970">
    <property type="entry name" value="ABC TRANSPORTER A FAMILY PROTEIN"/>
    <property type="match status" value="1"/>
</dbReference>
<evidence type="ECO:0000256" key="1">
    <source>
        <dbReference type="SAM" id="Coils"/>
    </source>
</evidence>
<comment type="caution">
    <text evidence="3">The sequence shown here is derived from an EMBL/GenBank/DDBJ whole genome shotgun (WGS) entry which is preliminary data.</text>
</comment>
<dbReference type="Proteomes" id="UP000287651">
    <property type="component" value="Unassembled WGS sequence"/>
</dbReference>
<accession>A0A427BBP3</accession>
<keyword evidence="2" id="KW-1133">Transmembrane helix</keyword>
<organism evidence="3 4">
    <name type="scientific">Ensete ventricosum</name>
    <name type="common">Abyssinian banana</name>
    <name type="synonym">Musa ensete</name>
    <dbReference type="NCBI Taxonomy" id="4639"/>
    <lineage>
        <taxon>Eukaryota</taxon>
        <taxon>Viridiplantae</taxon>
        <taxon>Streptophyta</taxon>
        <taxon>Embryophyta</taxon>
        <taxon>Tracheophyta</taxon>
        <taxon>Spermatophyta</taxon>
        <taxon>Magnoliopsida</taxon>
        <taxon>Liliopsida</taxon>
        <taxon>Zingiberales</taxon>
        <taxon>Musaceae</taxon>
        <taxon>Ensete</taxon>
    </lineage>
</organism>
<gene>
    <name evidence="3" type="ORF">B296_00002291</name>
</gene>
<dbReference type="EMBL" id="AMZH03000037">
    <property type="protein sequence ID" value="RRT85945.1"/>
    <property type="molecule type" value="Genomic_DNA"/>
</dbReference>